<keyword evidence="2" id="KW-1133">Transmembrane helix</keyword>
<dbReference type="InterPro" id="IPR000163">
    <property type="entry name" value="Prohibitin"/>
</dbReference>
<evidence type="ECO:0000313" key="4">
    <source>
        <dbReference type="EMBL" id="ETR71946.1"/>
    </source>
</evidence>
<dbReference type="SUPFAM" id="SSF117892">
    <property type="entry name" value="Band 7/SPFH domain"/>
    <property type="match status" value="1"/>
</dbReference>
<dbReference type="Gene3D" id="3.30.479.30">
    <property type="entry name" value="Band 7 domain"/>
    <property type="match status" value="1"/>
</dbReference>
<dbReference type="Pfam" id="PF01145">
    <property type="entry name" value="Band_7"/>
    <property type="match status" value="1"/>
</dbReference>
<evidence type="ECO:0000313" key="5">
    <source>
        <dbReference type="Proteomes" id="UP000189670"/>
    </source>
</evidence>
<keyword evidence="2" id="KW-0472">Membrane</keyword>
<keyword evidence="2" id="KW-0812">Transmembrane</keyword>
<evidence type="ECO:0000256" key="2">
    <source>
        <dbReference type="SAM" id="Phobius"/>
    </source>
</evidence>
<evidence type="ECO:0000256" key="1">
    <source>
        <dbReference type="ARBA" id="ARBA00004167"/>
    </source>
</evidence>
<reference evidence="5" key="1">
    <citation type="submission" date="2012-11" db="EMBL/GenBank/DDBJ databases">
        <authorList>
            <person name="Lucero-Rivera Y.E."/>
            <person name="Tovar-Ramirez D."/>
        </authorList>
    </citation>
    <scope>NUCLEOTIDE SEQUENCE [LARGE SCALE GENOMIC DNA]</scope>
    <source>
        <strain evidence="5">Araruama</strain>
    </source>
</reference>
<dbReference type="InterPro" id="IPR036013">
    <property type="entry name" value="Band_7/SPFH_dom_sf"/>
</dbReference>
<dbReference type="CDD" id="cd03401">
    <property type="entry name" value="SPFH_prohibitin"/>
    <property type="match status" value="1"/>
</dbReference>
<dbReference type="SMART" id="SM00244">
    <property type="entry name" value="PHB"/>
    <property type="match status" value="1"/>
</dbReference>
<dbReference type="PANTHER" id="PTHR23222:SF0">
    <property type="entry name" value="PROHIBITIN 1"/>
    <property type="match status" value="1"/>
</dbReference>
<feature type="transmembrane region" description="Helical" evidence="2">
    <location>
        <begin position="21"/>
        <end position="40"/>
    </location>
</feature>
<organism evidence="4 5">
    <name type="scientific">Candidatus Magnetoglobus multicellularis str. Araruama</name>
    <dbReference type="NCBI Taxonomy" id="890399"/>
    <lineage>
        <taxon>Bacteria</taxon>
        <taxon>Pseudomonadati</taxon>
        <taxon>Thermodesulfobacteriota</taxon>
        <taxon>Desulfobacteria</taxon>
        <taxon>Desulfobacterales</taxon>
        <taxon>Desulfobacteraceae</taxon>
        <taxon>Candidatus Magnetoglobus</taxon>
    </lineage>
</organism>
<feature type="domain" description="Band 7" evidence="3">
    <location>
        <begin position="35"/>
        <end position="198"/>
    </location>
</feature>
<comment type="caution">
    <text evidence="4">The sequence shown here is derived from an EMBL/GenBank/DDBJ whole genome shotgun (WGS) entry which is preliminary data.</text>
</comment>
<comment type="subcellular location">
    <subcellularLocation>
        <location evidence="1">Membrane</location>
        <topology evidence="1">Single-pass membrane protein</topology>
    </subcellularLocation>
</comment>
<dbReference type="Proteomes" id="UP000189670">
    <property type="component" value="Unassembled WGS sequence"/>
</dbReference>
<dbReference type="InterPro" id="IPR001107">
    <property type="entry name" value="Band_7"/>
</dbReference>
<dbReference type="EMBL" id="ATBP01000203">
    <property type="protein sequence ID" value="ETR71946.1"/>
    <property type="molecule type" value="Genomic_DNA"/>
</dbReference>
<dbReference type="PANTHER" id="PTHR23222">
    <property type="entry name" value="PROHIBITIN"/>
    <property type="match status" value="1"/>
</dbReference>
<dbReference type="AlphaFoldDB" id="A0A1V1PAZ4"/>
<evidence type="ECO:0000259" key="3">
    <source>
        <dbReference type="SMART" id="SM00244"/>
    </source>
</evidence>
<accession>A0A1V1PAZ4</accession>
<name>A0A1V1PAZ4_9BACT</name>
<sequence>MKLLTKIKKQFKQKLLTLIPFILIFLLIFAFCFNFIVYILKPGEAGVFWSMFFGGTDIKHIHGEGIHVICPWDKMYVYNIRIQEISPELKALTKNGLEIHLYLSIRYRPVYKLLGVLHQQVGPDYANKVIVPEIEAVLREIIGTMDAEEIYSTGRKVITEAINEAIEQVAQRFIIIDDVIIRKIVLPTSVAESIQNKIEQKHIAEAHDYIVEREKKEAVRKRIEGEGIRDQMNAIASAKSPERRIIMWKGIEATKKIAESENAKIIIIGNGEKGLPVILSTENDHP</sequence>
<gene>
    <name evidence="4" type="ORF">OMM_02097</name>
</gene>
<dbReference type="GO" id="GO:0016020">
    <property type="term" value="C:membrane"/>
    <property type="evidence" value="ECO:0007669"/>
    <property type="project" value="UniProtKB-SubCell"/>
</dbReference>
<proteinExistence type="predicted"/>
<protein>
    <submittedName>
        <fullName evidence="4">Band 7 protein</fullName>
    </submittedName>
</protein>